<dbReference type="PANTHER" id="PTHR32361:SF28">
    <property type="entry name" value="FRP1P"/>
    <property type="match status" value="1"/>
</dbReference>
<proteinExistence type="predicted"/>
<gene>
    <name evidence="9" type="ORF">FRX48_07258</name>
</gene>
<evidence type="ECO:0000256" key="4">
    <source>
        <dbReference type="ARBA" id="ARBA00022989"/>
    </source>
</evidence>
<dbReference type="GO" id="GO:0015677">
    <property type="term" value="P:copper ion import"/>
    <property type="evidence" value="ECO:0007669"/>
    <property type="project" value="TreeGrafter"/>
</dbReference>
<dbReference type="GO" id="GO:0005886">
    <property type="term" value="C:plasma membrane"/>
    <property type="evidence" value="ECO:0007669"/>
    <property type="project" value="TreeGrafter"/>
</dbReference>
<accession>A0A5M8PJG1</accession>
<organism evidence="9 10">
    <name type="scientific">Lasallia pustulata</name>
    <dbReference type="NCBI Taxonomy" id="136370"/>
    <lineage>
        <taxon>Eukaryota</taxon>
        <taxon>Fungi</taxon>
        <taxon>Dikarya</taxon>
        <taxon>Ascomycota</taxon>
        <taxon>Pezizomycotina</taxon>
        <taxon>Lecanoromycetes</taxon>
        <taxon>OSLEUM clade</taxon>
        <taxon>Umbilicariomycetidae</taxon>
        <taxon>Umbilicariales</taxon>
        <taxon>Umbilicariaceae</taxon>
        <taxon>Lasallia</taxon>
    </lineage>
</organism>
<dbReference type="AlphaFoldDB" id="A0A5M8PJG1"/>
<evidence type="ECO:0000256" key="3">
    <source>
        <dbReference type="ARBA" id="ARBA00022692"/>
    </source>
</evidence>
<feature type="transmembrane region" description="Helical" evidence="7">
    <location>
        <begin position="25"/>
        <end position="42"/>
    </location>
</feature>
<dbReference type="InterPro" id="IPR051410">
    <property type="entry name" value="Ferric/Cupric_Reductase"/>
</dbReference>
<name>A0A5M8PJG1_9LECA</name>
<feature type="domain" description="Ferric oxidoreductase" evidence="8">
    <location>
        <begin position="25"/>
        <end position="141"/>
    </location>
</feature>
<evidence type="ECO:0000256" key="6">
    <source>
        <dbReference type="ARBA" id="ARBA00023136"/>
    </source>
</evidence>
<feature type="transmembrane region" description="Helical" evidence="7">
    <location>
        <begin position="63"/>
        <end position="85"/>
    </location>
</feature>
<feature type="transmembrane region" description="Helical" evidence="7">
    <location>
        <begin position="150"/>
        <end position="169"/>
    </location>
</feature>
<sequence length="174" mass="19871">MVLIFSPSLFQYHFKPLISSFAKRFGWIAVVNMALVFFLALKNTPLAFLSATSYEKLQPLHQIAGYWTIFAAILHGVLYTITFAQNHVLDLFKERDQYVGVIAGFAMLLILASTISVVRRRRYEVFYVIHISMIIVILITVGLHRPDLTLRTLPIVLFAGSIWILDRVLRSAKT</sequence>
<dbReference type="OrthoDB" id="10006946at2759"/>
<evidence type="ECO:0000313" key="9">
    <source>
        <dbReference type="EMBL" id="KAA6408914.1"/>
    </source>
</evidence>
<comment type="caution">
    <text evidence="9">The sequence shown here is derived from an EMBL/GenBank/DDBJ whole genome shotgun (WGS) entry which is preliminary data.</text>
</comment>
<evidence type="ECO:0000256" key="5">
    <source>
        <dbReference type="ARBA" id="ARBA00023065"/>
    </source>
</evidence>
<evidence type="ECO:0000256" key="1">
    <source>
        <dbReference type="ARBA" id="ARBA00004141"/>
    </source>
</evidence>
<dbReference type="PANTHER" id="PTHR32361">
    <property type="entry name" value="FERRIC/CUPRIC REDUCTASE TRANSMEMBRANE COMPONENT"/>
    <property type="match status" value="1"/>
</dbReference>
<keyword evidence="5" id="KW-0406">Ion transport</keyword>
<feature type="transmembrane region" description="Helical" evidence="7">
    <location>
        <begin position="97"/>
        <end position="118"/>
    </location>
</feature>
<dbReference type="GO" id="GO:0006879">
    <property type="term" value="P:intracellular iron ion homeostasis"/>
    <property type="evidence" value="ECO:0007669"/>
    <property type="project" value="TreeGrafter"/>
</dbReference>
<comment type="subcellular location">
    <subcellularLocation>
        <location evidence="1">Membrane</location>
        <topology evidence="1">Multi-pass membrane protein</topology>
    </subcellularLocation>
</comment>
<feature type="transmembrane region" description="Helical" evidence="7">
    <location>
        <begin position="125"/>
        <end position="144"/>
    </location>
</feature>
<dbReference type="Proteomes" id="UP000324767">
    <property type="component" value="Unassembled WGS sequence"/>
</dbReference>
<keyword evidence="6 7" id="KW-0472">Membrane</keyword>
<keyword evidence="2" id="KW-0813">Transport</keyword>
<dbReference type="EMBL" id="VXIT01000012">
    <property type="protein sequence ID" value="KAA6408914.1"/>
    <property type="molecule type" value="Genomic_DNA"/>
</dbReference>
<keyword evidence="3 7" id="KW-0812">Transmembrane</keyword>
<dbReference type="Pfam" id="PF01794">
    <property type="entry name" value="Ferric_reduct"/>
    <property type="match status" value="1"/>
</dbReference>
<evidence type="ECO:0000313" key="10">
    <source>
        <dbReference type="Proteomes" id="UP000324767"/>
    </source>
</evidence>
<evidence type="ECO:0000259" key="8">
    <source>
        <dbReference type="Pfam" id="PF01794"/>
    </source>
</evidence>
<protein>
    <submittedName>
        <fullName evidence="9">FAD-binding 8</fullName>
    </submittedName>
</protein>
<keyword evidence="4 7" id="KW-1133">Transmembrane helix</keyword>
<evidence type="ECO:0000256" key="2">
    <source>
        <dbReference type="ARBA" id="ARBA00022448"/>
    </source>
</evidence>
<dbReference type="GO" id="GO:0006826">
    <property type="term" value="P:iron ion transport"/>
    <property type="evidence" value="ECO:0007669"/>
    <property type="project" value="TreeGrafter"/>
</dbReference>
<evidence type="ECO:0000256" key="7">
    <source>
        <dbReference type="SAM" id="Phobius"/>
    </source>
</evidence>
<reference evidence="9 10" key="1">
    <citation type="submission" date="2019-09" db="EMBL/GenBank/DDBJ databases">
        <title>The hologenome of the rock-dwelling lichen Lasallia pustulata.</title>
        <authorList>
            <person name="Greshake Tzovaras B."/>
            <person name="Segers F."/>
            <person name="Bicker A."/>
            <person name="Dal Grande F."/>
            <person name="Otte J."/>
            <person name="Hankeln T."/>
            <person name="Schmitt I."/>
            <person name="Ebersberger I."/>
        </authorList>
    </citation>
    <scope>NUCLEOTIDE SEQUENCE [LARGE SCALE GENOMIC DNA]</scope>
    <source>
        <strain evidence="9">A1-1</strain>
    </source>
</reference>
<dbReference type="GO" id="GO:0000293">
    <property type="term" value="F:ferric-chelate reductase activity"/>
    <property type="evidence" value="ECO:0007669"/>
    <property type="project" value="TreeGrafter"/>
</dbReference>
<dbReference type="InterPro" id="IPR013130">
    <property type="entry name" value="Fe3_Rdtase_TM_dom"/>
</dbReference>